<comment type="similarity">
    <text evidence="4">Belongs to the protein kinase superfamily.</text>
</comment>
<dbReference type="Proteomes" id="UP001497482">
    <property type="component" value="Chromosome 12"/>
</dbReference>
<protein>
    <recommendedName>
        <fullName evidence="5">Protein kinase domain-containing protein</fullName>
    </recommendedName>
</protein>
<organism evidence="6 7">
    <name type="scientific">Knipowitschia caucasica</name>
    <name type="common">Caucasian dwarf goby</name>
    <name type="synonym">Pomatoschistus caucasicus</name>
    <dbReference type="NCBI Taxonomy" id="637954"/>
    <lineage>
        <taxon>Eukaryota</taxon>
        <taxon>Metazoa</taxon>
        <taxon>Chordata</taxon>
        <taxon>Craniata</taxon>
        <taxon>Vertebrata</taxon>
        <taxon>Euteleostomi</taxon>
        <taxon>Actinopterygii</taxon>
        <taxon>Neopterygii</taxon>
        <taxon>Teleostei</taxon>
        <taxon>Neoteleostei</taxon>
        <taxon>Acanthomorphata</taxon>
        <taxon>Gobiaria</taxon>
        <taxon>Gobiiformes</taxon>
        <taxon>Gobioidei</taxon>
        <taxon>Gobiidae</taxon>
        <taxon>Gobiinae</taxon>
        <taxon>Knipowitschia</taxon>
    </lineage>
</organism>
<dbReference type="PROSITE" id="PS50011">
    <property type="entry name" value="PROTEIN_KINASE_DOM"/>
    <property type="match status" value="1"/>
</dbReference>
<dbReference type="EMBL" id="OZ035834">
    <property type="protein sequence ID" value="CAL1576447.1"/>
    <property type="molecule type" value="Genomic_DNA"/>
</dbReference>
<evidence type="ECO:0000256" key="4">
    <source>
        <dbReference type="RuleBase" id="RU000304"/>
    </source>
</evidence>
<dbReference type="PROSITE" id="PS00108">
    <property type="entry name" value="PROTEIN_KINASE_ST"/>
    <property type="match status" value="1"/>
</dbReference>
<dbReference type="InterPro" id="IPR008271">
    <property type="entry name" value="Ser/Thr_kinase_AS"/>
</dbReference>
<feature type="domain" description="Protein kinase" evidence="5">
    <location>
        <begin position="1"/>
        <end position="205"/>
    </location>
</feature>
<dbReference type="GO" id="GO:0004674">
    <property type="term" value="F:protein serine/threonine kinase activity"/>
    <property type="evidence" value="ECO:0007669"/>
    <property type="project" value="UniProtKB-KW"/>
</dbReference>
<dbReference type="InterPro" id="IPR011009">
    <property type="entry name" value="Kinase-like_dom_sf"/>
</dbReference>
<feature type="binding site" evidence="3">
    <location>
        <position position="125"/>
    </location>
    <ligand>
        <name>ATP</name>
        <dbReference type="ChEBI" id="CHEBI:30616"/>
    </ligand>
</feature>
<accession>A0AAV2JLA1</accession>
<reference evidence="6 7" key="1">
    <citation type="submission" date="2024-04" db="EMBL/GenBank/DDBJ databases">
        <authorList>
            <person name="Waldvogel A.-M."/>
            <person name="Schoenle A."/>
        </authorList>
    </citation>
    <scope>NUCLEOTIDE SEQUENCE [LARGE SCALE GENOMIC DNA]</scope>
</reference>
<evidence type="ECO:0000256" key="2">
    <source>
        <dbReference type="ARBA" id="ARBA00022840"/>
    </source>
</evidence>
<evidence type="ECO:0000313" key="7">
    <source>
        <dbReference type="Proteomes" id="UP001497482"/>
    </source>
</evidence>
<evidence type="ECO:0000259" key="5">
    <source>
        <dbReference type="PROSITE" id="PS50011"/>
    </source>
</evidence>
<keyword evidence="4" id="KW-0723">Serine/threonine-protein kinase</keyword>
<dbReference type="PANTHER" id="PTHR24347">
    <property type="entry name" value="SERINE/THREONINE-PROTEIN KINASE"/>
    <property type="match status" value="1"/>
</dbReference>
<dbReference type="Pfam" id="PF00069">
    <property type="entry name" value="Pkinase"/>
    <property type="match status" value="1"/>
</dbReference>
<keyword evidence="4" id="KW-0808">Transferase</keyword>
<dbReference type="InterPro" id="IPR017441">
    <property type="entry name" value="Protein_kinase_ATP_BS"/>
</dbReference>
<dbReference type="PROSITE" id="PS00107">
    <property type="entry name" value="PROTEIN_KINASE_ATP"/>
    <property type="match status" value="1"/>
</dbReference>
<keyword evidence="7" id="KW-1185">Reference proteome</keyword>
<evidence type="ECO:0000256" key="3">
    <source>
        <dbReference type="PROSITE-ProRule" id="PRU10141"/>
    </source>
</evidence>
<dbReference type="Gene3D" id="1.10.510.10">
    <property type="entry name" value="Transferase(Phosphotransferase) domain 1"/>
    <property type="match status" value="1"/>
</dbReference>
<dbReference type="InterPro" id="IPR000719">
    <property type="entry name" value="Prot_kinase_dom"/>
</dbReference>
<evidence type="ECO:0000313" key="6">
    <source>
        <dbReference type="EMBL" id="CAL1576447.1"/>
    </source>
</evidence>
<evidence type="ECO:0000256" key="1">
    <source>
        <dbReference type="ARBA" id="ARBA00022741"/>
    </source>
</evidence>
<keyword evidence="1 3" id="KW-0547">Nucleotide-binding</keyword>
<keyword evidence="2 3" id="KW-0067">ATP-binding</keyword>
<dbReference type="SMART" id="SM00220">
    <property type="entry name" value="S_TKc"/>
    <property type="match status" value="1"/>
</dbReference>
<dbReference type="SUPFAM" id="SSF56112">
    <property type="entry name" value="Protein kinase-like (PK-like)"/>
    <property type="match status" value="1"/>
</dbReference>
<proteinExistence type="inferred from homology"/>
<sequence length="205" mass="21732">MSSSVSGPCALSMSSGVSGPCALSMSSGVSGPCALSMSTDSPGVPPSAGAHQLFRGFSFVASSLLDEEGFAEPVKPTPHPVVQQLHGKNVLFSDGYVLKEDIGMGSFSVCKRCVHKATNTEYAVKVVHRDLKPSNILYVDESGNPESIRICDFGFAKQLRANNGLLMTPCYTANFVAPEVLKRQGYDEGCDIWSLGVLLYTMLAG</sequence>
<dbReference type="GO" id="GO:0005524">
    <property type="term" value="F:ATP binding"/>
    <property type="evidence" value="ECO:0007669"/>
    <property type="project" value="UniProtKB-UniRule"/>
</dbReference>
<keyword evidence="4" id="KW-0418">Kinase</keyword>
<gene>
    <name evidence="6" type="ORF">KC01_LOCUS7880</name>
</gene>
<name>A0AAV2JLA1_KNICA</name>
<dbReference type="AlphaFoldDB" id="A0AAV2JLA1"/>